<evidence type="ECO:0000256" key="3">
    <source>
        <dbReference type="PROSITE-ProRule" id="PRU00339"/>
    </source>
</evidence>
<evidence type="ECO:0000313" key="7">
    <source>
        <dbReference type="Proteomes" id="UP001198901"/>
    </source>
</evidence>
<dbReference type="InterPro" id="IPR013105">
    <property type="entry name" value="TPR_2"/>
</dbReference>
<keyword evidence="7" id="KW-1185">Reference proteome</keyword>
<dbReference type="SMART" id="SM00287">
    <property type="entry name" value="SH3b"/>
    <property type="match status" value="1"/>
</dbReference>
<dbReference type="SUPFAM" id="SSF48452">
    <property type="entry name" value="TPR-like"/>
    <property type="match status" value="1"/>
</dbReference>
<protein>
    <submittedName>
        <fullName evidence="6">Tetratricopeptide repeat protein</fullName>
    </submittedName>
</protein>
<dbReference type="Gene3D" id="1.25.40.10">
    <property type="entry name" value="Tetratricopeptide repeat domain"/>
    <property type="match status" value="1"/>
</dbReference>
<evidence type="ECO:0000256" key="4">
    <source>
        <dbReference type="SAM" id="Phobius"/>
    </source>
</evidence>
<evidence type="ECO:0000259" key="5">
    <source>
        <dbReference type="PROSITE" id="PS51781"/>
    </source>
</evidence>
<dbReference type="InterPro" id="IPR011990">
    <property type="entry name" value="TPR-like_helical_dom_sf"/>
</dbReference>
<feature type="transmembrane region" description="Helical" evidence="4">
    <location>
        <begin position="127"/>
        <end position="145"/>
    </location>
</feature>
<gene>
    <name evidence="6" type="ORF">LBU54_00805</name>
</gene>
<dbReference type="EMBL" id="JAIUJR010000001">
    <property type="protein sequence ID" value="MCA0131104.1"/>
    <property type="molecule type" value="Genomic_DNA"/>
</dbReference>
<dbReference type="PROSITE" id="PS50005">
    <property type="entry name" value="TPR"/>
    <property type="match status" value="1"/>
</dbReference>
<dbReference type="Pfam" id="PF07719">
    <property type="entry name" value="TPR_2"/>
    <property type="match status" value="1"/>
</dbReference>
<accession>A0ABS7XM77</accession>
<dbReference type="Pfam" id="PF08239">
    <property type="entry name" value="SH3_3"/>
    <property type="match status" value="1"/>
</dbReference>
<dbReference type="RefSeq" id="WP_224524145.1">
    <property type="nucleotide sequence ID" value="NZ_JAIUJR010000001.1"/>
</dbReference>
<evidence type="ECO:0000313" key="6">
    <source>
        <dbReference type="EMBL" id="MCA0131104.1"/>
    </source>
</evidence>
<dbReference type="Proteomes" id="UP001198901">
    <property type="component" value="Unassembled WGS sequence"/>
</dbReference>
<dbReference type="InterPro" id="IPR019734">
    <property type="entry name" value="TPR_rpt"/>
</dbReference>
<dbReference type="PROSITE" id="PS51781">
    <property type="entry name" value="SH3B"/>
    <property type="match status" value="1"/>
</dbReference>
<dbReference type="Gene3D" id="2.30.30.40">
    <property type="entry name" value="SH3 Domains"/>
    <property type="match status" value="1"/>
</dbReference>
<keyword evidence="2 3" id="KW-0802">TPR repeat</keyword>
<keyword evidence="1" id="KW-0677">Repeat</keyword>
<evidence type="ECO:0000256" key="1">
    <source>
        <dbReference type="ARBA" id="ARBA00022737"/>
    </source>
</evidence>
<feature type="domain" description="SH3b" evidence="5">
    <location>
        <begin position="186"/>
        <end position="249"/>
    </location>
</feature>
<dbReference type="InterPro" id="IPR003646">
    <property type="entry name" value="SH3-like_bac-type"/>
</dbReference>
<name>A0ABS7XM77_9FLAO</name>
<dbReference type="SMART" id="SM00028">
    <property type="entry name" value="TPR"/>
    <property type="match status" value="2"/>
</dbReference>
<keyword evidence="4" id="KW-0472">Membrane</keyword>
<feature type="transmembrane region" description="Helical" evidence="4">
    <location>
        <begin position="157"/>
        <end position="177"/>
    </location>
</feature>
<sequence>MRILTIMIFCFSIFGFSQNTQLFEEANALYNNGKYAEAIDKYEVILKSDVHSAELYFNLANANYKLNNIAPSVYYYEKALLLDPKDKEIKNNLAFAQNMTIDAIDKVPDVGFSRIIKNLVNTFSADIWATIAIFGVFIFVILFLLYHFAQATSRKRLAFVISTICLFMACVSVAMAFQKTRLDNRDNPAIVFAQESRVKADPNTSSEEVFRLHEGTKVQVLDNYQDWSKIQLSDNSIGWIRAQDIKLLSDF</sequence>
<feature type="repeat" description="TPR" evidence="3">
    <location>
        <begin position="53"/>
        <end position="86"/>
    </location>
</feature>
<organism evidence="6 7">
    <name type="scientific">Winogradskyella alexanderae</name>
    <dbReference type="NCBI Taxonomy" id="2877123"/>
    <lineage>
        <taxon>Bacteria</taxon>
        <taxon>Pseudomonadati</taxon>
        <taxon>Bacteroidota</taxon>
        <taxon>Flavobacteriia</taxon>
        <taxon>Flavobacteriales</taxon>
        <taxon>Flavobacteriaceae</taxon>
        <taxon>Winogradskyella</taxon>
    </lineage>
</organism>
<keyword evidence="4" id="KW-1133">Transmembrane helix</keyword>
<proteinExistence type="predicted"/>
<comment type="caution">
    <text evidence="6">The sequence shown here is derived from an EMBL/GenBank/DDBJ whole genome shotgun (WGS) entry which is preliminary data.</text>
</comment>
<evidence type="ECO:0000256" key="2">
    <source>
        <dbReference type="ARBA" id="ARBA00022803"/>
    </source>
</evidence>
<reference evidence="7" key="1">
    <citation type="submission" date="2023-07" db="EMBL/GenBank/DDBJ databases">
        <authorList>
            <person name="Yue Y."/>
        </authorList>
    </citation>
    <scope>NUCLEOTIDE SEQUENCE [LARGE SCALE GENOMIC DNA]</scope>
    <source>
        <strain evidence="7">D23</strain>
    </source>
</reference>
<keyword evidence="4" id="KW-0812">Transmembrane</keyword>